<dbReference type="GO" id="GO:0004252">
    <property type="term" value="F:serine-type endopeptidase activity"/>
    <property type="evidence" value="ECO:0007669"/>
    <property type="project" value="InterPro"/>
</dbReference>
<reference evidence="9 10" key="1">
    <citation type="submission" date="2016-06" db="EMBL/GenBank/DDBJ databases">
        <title>Complete genome sequences of Bordetella bronchialis and Bordetella flabilis.</title>
        <authorList>
            <person name="LiPuma J.J."/>
            <person name="Spilker T."/>
        </authorList>
    </citation>
    <scope>NUCLEOTIDE SEQUENCE [LARGE SCALE GENOMIC DNA]</scope>
    <source>
        <strain evidence="8 10">AU17976</strain>
        <strain evidence="7 9">AU3182</strain>
    </source>
</reference>
<comment type="caution">
    <text evidence="4">Lacks conserved residue(s) required for the propagation of feature annotation.</text>
</comment>
<dbReference type="AlphaFoldDB" id="A0A193FD76"/>
<evidence type="ECO:0000259" key="6">
    <source>
        <dbReference type="PROSITE" id="PS51829"/>
    </source>
</evidence>
<dbReference type="STRING" id="463025.BAU08_04975"/>
<dbReference type="GO" id="GO:0005737">
    <property type="term" value="C:cytoplasm"/>
    <property type="evidence" value="ECO:0007669"/>
    <property type="project" value="UniProtKB-ARBA"/>
</dbReference>
<dbReference type="GO" id="GO:0016020">
    <property type="term" value="C:membrane"/>
    <property type="evidence" value="ECO:0007669"/>
    <property type="project" value="TreeGrafter"/>
</dbReference>
<evidence type="ECO:0000313" key="8">
    <source>
        <dbReference type="EMBL" id="ANN70767.1"/>
    </source>
</evidence>
<dbReference type="SUPFAM" id="SSF52743">
    <property type="entry name" value="Subtilisin-like"/>
    <property type="match status" value="1"/>
</dbReference>
<dbReference type="Gene3D" id="2.60.120.260">
    <property type="entry name" value="Galactose-binding domain-like"/>
    <property type="match status" value="1"/>
</dbReference>
<dbReference type="InterPro" id="IPR000209">
    <property type="entry name" value="Peptidase_S8/S53_dom"/>
</dbReference>
<keyword evidence="1" id="KW-0645">Protease</keyword>
<dbReference type="PROSITE" id="PS00138">
    <property type="entry name" value="SUBTILASE_SER"/>
    <property type="match status" value="1"/>
</dbReference>
<keyword evidence="2" id="KW-0378">Hydrolase</keyword>
<keyword evidence="9" id="KW-1185">Reference proteome</keyword>
<gene>
    <name evidence="7" type="ORF">BAU06_05005</name>
    <name evidence="8" type="ORF">BAU08_04975</name>
</gene>
<dbReference type="InterPro" id="IPR036852">
    <property type="entry name" value="Peptidase_S8/S53_dom_sf"/>
</dbReference>
<name>A0A193FD76_9BORD</name>
<feature type="domain" description="P/Homo B" evidence="6">
    <location>
        <begin position="456"/>
        <end position="585"/>
    </location>
</feature>
<dbReference type="PRINTS" id="PR00723">
    <property type="entry name" value="SUBTILISIN"/>
</dbReference>
<dbReference type="PROSITE" id="PS51892">
    <property type="entry name" value="SUBTILASE"/>
    <property type="match status" value="1"/>
</dbReference>
<dbReference type="Pfam" id="PF01483">
    <property type="entry name" value="P_proprotein"/>
    <property type="match status" value="1"/>
</dbReference>
<protein>
    <recommendedName>
        <fullName evidence="6">P/Homo B domain-containing protein</fullName>
    </recommendedName>
</protein>
<evidence type="ECO:0000313" key="7">
    <source>
        <dbReference type="EMBL" id="ANN65737.1"/>
    </source>
</evidence>
<dbReference type="KEGG" id="bbro:BAU06_05005"/>
<dbReference type="SUPFAM" id="SSF49785">
    <property type="entry name" value="Galactose-binding domain-like"/>
    <property type="match status" value="1"/>
</dbReference>
<evidence type="ECO:0000256" key="5">
    <source>
        <dbReference type="SAM" id="MobiDB-lite"/>
    </source>
</evidence>
<evidence type="ECO:0000313" key="10">
    <source>
        <dbReference type="Proteomes" id="UP000092213"/>
    </source>
</evidence>
<dbReference type="InterPro" id="IPR015500">
    <property type="entry name" value="Peptidase_S8_subtilisin-rel"/>
</dbReference>
<dbReference type="InterPro" id="IPR008979">
    <property type="entry name" value="Galactose-bd-like_sf"/>
</dbReference>
<accession>A0A193FD76</accession>
<keyword evidence="3" id="KW-0720">Serine protease</keyword>
<dbReference type="RefSeq" id="WP_066345082.1">
    <property type="nucleotide sequence ID" value="NZ_CBCSFJ010000008.1"/>
</dbReference>
<dbReference type="PROSITE" id="PS51829">
    <property type="entry name" value="P_HOMO_B"/>
    <property type="match status" value="1"/>
</dbReference>
<dbReference type="PANTHER" id="PTHR42884">
    <property type="entry name" value="PROPROTEIN CONVERTASE SUBTILISIN/KEXIN-RELATED"/>
    <property type="match status" value="1"/>
</dbReference>
<dbReference type="EMBL" id="CP016171">
    <property type="protein sequence ID" value="ANN70767.1"/>
    <property type="molecule type" value="Genomic_DNA"/>
</dbReference>
<evidence type="ECO:0000256" key="2">
    <source>
        <dbReference type="ARBA" id="ARBA00022801"/>
    </source>
</evidence>
<organism evidence="8 10">
    <name type="scientific">Bordetella bronchialis</name>
    <dbReference type="NCBI Taxonomy" id="463025"/>
    <lineage>
        <taxon>Bacteria</taxon>
        <taxon>Pseudomonadati</taxon>
        <taxon>Pseudomonadota</taxon>
        <taxon>Betaproteobacteria</taxon>
        <taxon>Burkholderiales</taxon>
        <taxon>Alcaligenaceae</taxon>
        <taxon>Bordetella</taxon>
    </lineage>
</organism>
<evidence type="ECO:0000313" key="9">
    <source>
        <dbReference type="Proteomes" id="UP000091897"/>
    </source>
</evidence>
<dbReference type="Proteomes" id="UP000092213">
    <property type="component" value="Chromosome"/>
</dbReference>
<dbReference type="InterPro" id="IPR002884">
    <property type="entry name" value="P_dom"/>
</dbReference>
<dbReference type="GO" id="GO:0012505">
    <property type="term" value="C:endomembrane system"/>
    <property type="evidence" value="ECO:0007669"/>
    <property type="project" value="UniProtKB-ARBA"/>
</dbReference>
<dbReference type="Gene3D" id="3.40.50.200">
    <property type="entry name" value="Peptidase S8/S53 domain"/>
    <property type="match status" value="1"/>
</dbReference>
<evidence type="ECO:0000256" key="4">
    <source>
        <dbReference type="PROSITE-ProRule" id="PRU01240"/>
    </source>
</evidence>
<sequence length="585" mass="61226">MISSHVSTPAAAVPPDPMPAPVTPATPASQAADNATLTLESAGRDDPLYPYQWHLKNTGQRVFADTLPTPGIDLNIGTLHREGITGKGVVVAIHEQGRIDPGHEDLAPNLVLGGPVDPARSPAREVAHATATASIIGAVAHNGKGGRGIAPDARLLDMMAPGAHDLPTPILHNASGGNSPVYFAPYDASEYPDTELDSRHGKLFIKSAGNEFERPHKIGIDADACRAATMGTGISCLTATADKINTMANALTVGAVNAAGVKASYSNTGSALWVSGLGGEFGHERQYAEASGANGHTARLVESGAHGRSSRVDDAHLYAPAIVAADTTGVQQGLNREEPGYPRFNALDSASASPIDPSGNYTARANGTSAAAPTVTGVAALVLQANPRLTWRDIKYILATTARKLDPDRQKIVWQGLVLDDGWVTNAAGRAFSNWYGFGLVDASAAVQAARRHRLLGPLRNTGWLATAQTDVPVSAKDADAGKSRIAVDGDIKVETVQLRLRTTHKEPGQLHIVLTSPAGTRSIILPAHTMVKLIGTDEFSIDLAASNAFLDESARGTWTLQVIDARDPAPAAAIVSWELRVLGH</sequence>
<evidence type="ECO:0000256" key="1">
    <source>
        <dbReference type="ARBA" id="ARBA00022670"/>
    </source>
</evidence>
<comment type="similarity">
    <text evidence="4">Belongs to the peptidase S8 family.</text>
</comment>
<dbReference type="InterPro" id="IPR023828">
    <property type="entry name" value="Peptidase_S8_Ser-AS"/>
</dbReference>
<feature type="region of interest" description="Disordered" evidence="5">
    <location>
        <begin position="1"/>
        <end position="31"/>
    </location>
</feature>
<proteinExistence type="inferred from homology"/>
<feature type="compositionally biased region" description="Pro residues" evidence="5">
    <location>
        <begin position="12"/>
        <end position="24"/>
    </location>
</feature>
<dbReference type="PANTHER" id="PTHR42884:SF14">
    <property type="entry name" value="NEUROENDOCRINE CONVERTASE 1"/>
    <property type="match status" value="1"/>
</dbReference>
<dbReference type="GO" id="GO:0016485">
    <property type="term" value="P:protein processing"/>
    <property type="evidence" value="ECO:0007669"/>
    <property type="project" value="TreeGrafter"/>
</dbReference>
<dbReference type="EMBL" id="CP016170">
    <property type="protein sequence ID" value="ANN65737.1"/>
    <property type="molecule type" value="Genomic_DNA"/>
</dbReference>
<evidence type="ECO:0000256" key="3">
    <source>
        <dbReference type="ARBA" id="ARBA00022825"/>
    </source>
</evidence>
<dbReference type="Proteomes" id="UP000091897">
    <property type="component" value="Chromosome"/>
</dbReference>
<dbReference type="Pfam" id="PF00082">
    <property type="entry name" value="Peptidase_S8"/>
    <property type="match status" value="1"/>
</dbReference>